<accession>A0ABN2MPN1</accession>
<evidence type="ECO:0000313" key="3">
    <source>
        <dbReference type="Proteomes" id="UP001500218"/>
    </source>
</evidence>
<protein>
    <submittedName>
        <fullName evidence="2">Prepilin-type N-terminal cleavage/methylation domain-containing protein</fullName>
    </submittedName>
</protein>
<evidence type="ECO:0000313" key="2">
    <source>
        <dbReference type="EMBL" id="GAA1833812.1"/>
    </source>
</evidence>
<keyword evidence="1" id="KW-1133">Transmembrane helix</keyword>
<gene>
    <name evidence="2" type="ORF">GCM10009682_60330</name>
</gene>
<dbReference type="EMBL" id="BAAALT010000279">
    <property type="protein sequence ID" value="GAA1833812.1"/>
    <property type="molecule type" value="Genomic_DNA"/>
</dbReference>
<dbReference type="Proteomes" id="UP001500218">
    <property type="component" value="Unassembled WGS sequence"/>
</dbReference>
<proteinExistence type="predicted"/>
<dbReference type="RefSeq" id="WP_344139768.1">
    <property type="nucleotide sequence ID" value="NZ_BAAALT010000279.1"/>
</dbReference>
<feature type="transmembrane region" description="Helical" evidence="1">
    <location>
        <begin position="17"/>
        <end position="39"/>
    </location>
</feature>
<comment type="caution">
    <text evidence="2">The sequence shown here is derived from an EMBL/GenBank/DDBJ whole genome shotgun (WGS) entry which is preliminary data.</text>
</comment>
<keyword evidence="1" id="KW-0472">Membrane</keyword>
<evidence type="ECO:0000256" key="1">
    <source>
        <dbReference type="SAM" id="Phobius"/>
    </source>
</evidence>
<sequence length="153" mass="16361">MNAPRQRGDRGETLIELLVAITLMATAIAVIMGGIATSVRISDQHRKQATAGASVRDFAEAIENRLASSATGYVESCSAMKATYEGVYTAPAGYVRSIDMSEGWNGSTGTFGACVDSGTLRRITLSVRSTDNRAKEELQLVIRKPCRPTDTPC</sequence>
<dbReference type="Pfam" id="PF07963">
    <property type="entry name" value="N_methyl"/>
    <property type="match status" value="1"/>
</dbReference>
<reference evidence="2 3" key="1">
    <citation type="journal article" date="2019" name="Int. J. Syst. Evol. Microbiol.">
        <title>The Global Catalogue of Microorganisms (GCM) 10K type strain sequencing project: providing services to taxonomists for standard genome sequencing and annotation.</title>
        <authorList>
            <consortium name="The Broad Institute Genomics Platform"/>
            <consortium name="The Broad Institute Genome Sequencing Center for Infectious Disease"/>
            <person name="Wu L."/>
            <person name="Ma J."/>
        </authorList>
    </citation>
    <scope>NUCLEOTIDE SEQUENCE [LARGE SCALE GENOMIC DNA]</scope>
    <source>
        <strain evidence="2 3">JCM 13250</strain>
    </source>
</reference>
<keyword evidence="3" id="KW-1185">Reference proteome</keyword>
<keyword evidence="1" id="KW-0812">Transmembrane</keyword>
<dbReference type="InterPro" id="IPR012902">
    <property type="entry name" value="N_methyl_site"/>
</dbReference>
<organism evidence="2 3">
    <name type="scientific">Luedemannella flava</name>
    <dbReference type="NCBI Taxonomy" id="349316"/>
    <lineage>
        <taxon>Bacteria</taxon>
        <taxon>Bacillati</taxon>
        <taxon>Actinomycetota</taxon>
        <taxon>Actinomycetes</taxon>
        <taxon>Micromonosporales</taxon>
        <taxon>Micromonosporaceae</taxon>
        <taxon>Luedemannella</taxon>
    </lineage>
</organism>
<name>A0ABN2MPN1_9ACTN</name>